<protein>
    <submittedName>
        <fullName evidence="1">Uncharacterized protein</fullName>
    </submittedName>
</protein>
<proteinExistence type="predicted"/>
<dbReference type="RefSeq" id="WP_009531414.1">
    <property type="nucleotide sequence ID" value="NZ_ALNK01000028.1"/>
</dbReference>
<organism evidence="1 2">
    <name type="scientific">Peptoanaerobacter stomatis</name>
    <dbReference type="NCBI Taxonomy" id="796937"/>
    <lineage>
        <taxon>Bacteria</taxon>
        <taxon>Bacillati</taxon>
        <taxon>Bacillota</taxon>
        <taxon>Clostridia</taxon>
        <taxon>Peptostreptococcales</taxon>
        <taxon>Filifactoraceae</taxon>
        <taxon>Peptoanaerobacter</taxon>
    </lineage>
</organism>
<gene>
    <name evidence="1" type="ORF">HMPREF1143_1971</name>
</gene>
<accession>J6HEK7</accession>
<sequence>MYEIYIGSLKLPLLPESLKEDIKRDNKHYTILALGEVIKPGRVKLRTWSIKSTFCHEDIDVTKARDYLVSLVSSEKLSIKPVRFIVNRYKDDGTLTFDTNCLVLIDSISFEDKAGEVGDLNYDMKLIEYKEFGGKKLK</sequence>
<dbReference type="Proteomes" id="UP000005244">
    <property type="component" value="Unassembled WGS sequence"/>
</dbReference>
<name>J6HEK7_9FIRM</name>
<dbReference type="AlphaFoldDB" id="J6HEK7"/>
<comment type="caution">
    <text evidence="1">The sequence shown here is derived from an EMBL/GenBank/DDBJ whole genome shotgun (WGS) entry which is preliminary data.</text>
</comment>
<evidence type="ECO:0000313" key="2">
    <source>
        <dbReference type="Proteomes" id="UP000005244"/>
    </source>
</evidence>
<keyword evidence="2" id="KW-1185">Reference proteome</keyword>
<reference evidence="1 2" key="1">
    <citation type="submission" date="2012-07" db="EMBL/GenBank/DDBJ databases">
        <authorList>
            <person name="Durkin A.S."/>
            <person name="McCorrison J."/>
            <person name="Torralba M."/>
            <person name="Gillis M."/>
            <person name="Methe B."/>
            <person name="Sutton G."/>
            <person name="Nelson K.E."/>
        </authorList>
    </citation>
    <scope>NUCLEOTIDE SEQUENCE [LARGE SCALE GENOMIC DNA]</scope>
    <source>
        <strain evidence="1 2">OBRC8</strain>
    </source>
</reference>
<dbReference type="EMBL" id="ALNK01000028">
    <property type="protein sequence ID" value="EJU21173.1"/>
    <property type="molecule type" value="Genomic_DNA"/>
</dbReference>
<evidence type="ECO:0000313" key="1">
    <source>
        <dbReference type="EMBL" id="EJU21173.1"/>
    </source>
</evidence>